<dbReference type="VEuPathDB" id="PlasmoDB:PCYB_083450"/>
<dbReference type="OrthoDB" id="377452at2759"/>
<name>K6USJ1_PLACD</name>
<dbReference type="GeneID" id="14692534"/>
<keyword evidence="3" id="KW-1185">Reference proteome</keyword>
<dbReference type="AlphaFoldDB" id="K6USJ1"/>
<reference evidence="2 3" key="1">
    <citation type="journal article" date="2012" name="Nat. Genet.">
        <title>Plasmodium cynomolgi genome sequences provide insight into Plasmodium vivax and the monkey malaria clade.</title>
        <authorList>
            <person name="Tachibana S."/>
            <person name="Sullivan S.A."/>
            <person name="Kawai S."/>
            <person name="Nakamura S."/>
            <person name="Kim H.R."/>
            <person name="Goto N."/>
            <person name="Arisue N."/>
            <person name="Palacpac N.M.Q."/>
            <person name="Honma H."/>
            <person name="Yagi M."/>
            <person name="Tougan T."/>
            <person name="Katakai Y."/>
            <person name="Kaneko O."/>
            <person name="Mita T."/>
            <person name="Kita K."/>
            <person name="Yasutomi Y."/>
            <person name="Sutton P.L."/>
            <person name="Shakhbatyan R."/>
            <person name="Horii T."/>
            <person name="Yasunaga T."/>
            <person name="Barnwell J.W."/>
            <person name="Escalante A.A."/>
            <person name="Carlton J.M."/>
            <person name="Tanabe K."/>
        </authorList>
    </citation>
    <scope>NUCLEOTIDE SEQUENCE [LARGE SCALE GENOMIC DNA]</scope>
    <source>
        <strain evidence="2 3">B</strain>
    </source>
</reference>
<sequence length="320" mass="37424">MDQQHCVECGHFMKEKKKDGRSPHLEKLPIDINGEKFCQDFKSYLRNVNQAFMHSRHEVFSACNWSNLERVLADYGSSDVVKEFSARLACARSFRLELTESYKMHKEDQYMESTLERESHIRHRNLKQRRYEQMEKQMLARNQREYRDFERKELQKERDEGKQKMQGVVKSIIHAAFKVAQMGTTYGDSYFYDTLFSLEKSFFMKKIKNMSELAQNNTRMNELTVASRPMGVCEKGEKKGEKKEQKIGEKKEQKIGEKKGEKGQKMEGKTTGSRSTGPLLRGLPNHLNFLRCQGIVDKIFRLDLRNVSGSHRVTPTCTHA</sequence>
<feature type="compositionally biased region" description="Basic and acidic residues" evidence="1">
    <location>
        <begin position="234"/>
        <end position="268"/>
    </location>
</feature>
<dbReference type="Proteomes" id="UP000006319">
    <property type="component" value="Chromosome 8"/>
</dbReference>
<protein>
    <submittedName>
        <fullName evidence="2">Uncharacterized protein</fullName>
    </submittedName>
</protein>
<feature type="region of interest" description="Disordered" evidence="1">
    <location>
        <begin position="233"/>
        <end position="280"/>
    </location>
</feature>
<gene>
    <name evidence="2" type="ORF">PCYB_083450</name>
</gene>
<evidence type="ECO:0000313" key="2">
    <source>
        <dbReference type="EMBL" id="GAB66184.1"/>
    </source>
</evidence>
<dbReference type="PhylomeDB" id="K6USJ1"/>
<dbReference type="EMBL" id="DF157100">
    <property type="protein sequence ID" value="GAB66184.1"/>
    <property type="molecule type" value="Genomic_DNA"/>
</dbReference>
<evidence type="ECO:0000313" key="3">
    <source>
        <dbReference type="Proteomes" id="UP000006319"/>
    </source>
</evidence>
<organism evidence="2 3">
    <name type="scientific">Plasmodium cynomolgi (strain B)</name>
    <dbReference type="NCBI Taxonomy" id="1120755"/>
    <lineage>
        <taxon>Eukaryota</taxon>
        <taxon>Sar</taxon>
        <taxon>Alveolata</taxon>
        <taxon>Apicomplexa</taxon>
        <taxon>Aconoidasida</taxon>
        <taxon>Haemosporida</taxon>
        <taxon>Plasmodiidae</taxon>
        <taxon>Plasmodium</taxon>
        <taxon>Plasmodium (Plasmodium)</taxon>
    </lineage>
</organism>
<evidence type="ECO:0000256" key="1">
    <source>
        <dbReference type="SAM" id="MobiDB-lite"/>
    </source>
</evidence>
<dbReference type="OMA" id="QMGTTYG"/>
<dbReference type="RefSeq" id="XP_004222131.1">
    <property type="nucleotide sequence ID" value="XM_004222083.1"/>
</dbReference>
<dbReference type="eggNOG" id="ENOG502QXXE">
    <property type="taxonomic scope" value="Eukaryota"/>
</dbReference>
<accession>K6USJ1</accession>
<dbReference type="KEGG" id="pcy:PCYB_083450"/>
<proteinExistence type="predicted"/>